<organism evidence="2 3">
    <name type="scientific">Rhodococcus phage ChewyVIII</name>
    <dbReference type="NCBI Taxonomy" id="1887657"/>
    <lineage>
        <taxon>Viruses</taxon>
        <taxon>Duplodnaviria</taxon>
        <taxon>Heunggongvirae</taxon>
        <taxon>Uroviricota</taxon>
        <taxon>Caudoviricetes</taxon>
        <taxon>Chewyvirus</taxon>
        <taxon>Chewyvirus chewyVIII</taxon>
    </lineage>
</organism>
<feature type="compositionally biased region" description="Low complexity" evidence="1">
    <location>
        <begin position="107"/>
        <end position="118"/>
    </location>
</feature>
<gene>
    <name evidence="2" type="primary">85</name>
    <name evidence="2" type="ORF">SEA_CHEWYVIII_85</name>
</gene>
<dbReference type="EMBL" id="KX557288">
    <property type="protein sequence ID" value="AON97506.1"/>
    <property type="molecule type" value="Genomic_DNA"/>
</dbReference>
<protein>
    <submittedName>
        <fullName evidence="2">Uncharacterized protein</fullName>
    </submittedName>
</protein>
<sequence length="400" mass="43657">MPVLQLTEDQQDAVELLNEDLVAVALGNGWAEVGPSGCNDDYAFTVLEHAGLDGKLQLLVAVFDSEADSSPDKFVIGNKVISQSEMLALINTNHRVPPTDAAHTEEAVPPTAVPPTSTDAMPPTVPPTGESDAAHSEEVLDAAHQHKEKLEEYGEMPPTSEEAFWVGKTNLLETDYDPDTVSQETIDAGAARIAESIDGAPEDQPLPTKVTFMDIGFDLLWNKDESAAHATVSNPDRLGESHAALAIKLKHTLEDELMLDPREGDRWIAECDAVLKANADVKQAQKHPTPDKNHQPAYSENETHEAAADLAQDEDRLWSNLVSHLSDEEIIKAVLGKTVHWHNKHSRRDNSAKVTAKATNHPAQITSNLIDQDDYRTLSFLEEGGGFRSLAVCRITKITK</sequence>
<evidence type="ECO:0000256" key="1">
    <source>
        <dbReference type="SAM" id="MobiDB-lite"/>
    </source>
</evidence>
<dbReference type="GeneID" id="80018783"/>
<dbReference type="RefSeq" id="YP_010754202.1">
    <property type="nucleotide sequence ID" value="NC_073456.1"/>
</dbReference>
<feature type="region of interest" description="Disordered" evidence="1">
    <location>
        <begin position="282"/>
        <end position="306"/>
    </location>
</feature>
<evidence type="ECO:0000313" key="3">
    <source>
        <dbReference type="Proteomes" id="UP000221751"/>
    </source>
</evidence>
<keyword evidence="3" id="KW-1185">Reference proteome</keyword>
<name>A0A1C9EIA0_9CAUD</name>
<evidence type="ECO:0000313" key="2">
    <source>
        <dbReference type="EMBL" id="AON97506.1"/>
    </source>
</evidence>
<feature type="region of interest" description="Disordered" evidence="1">
    <location>
        <begin position="98"/>
        <end position="132"/>
    </location>
</feature>
<dbReference type="Proteomes" id="UP000221751">
    <property type="component" value="Segment"/>
</dbReference>
<reference evidence="3" key="1">
    <citation type="submission" date="2016-07" db="EMBL/GenBank/DDBJ databases">
        <authorList>
            <person name="Florea S."/>
            <person name="Webb J.S."/>
            <person name="Jaromczyk J."/>
            <person name="Schardl C.L."/>
        </authorList>
    </citation>
    <scope>NUCLEOTIDE SEQUENCE [LARGE SCALE GENOMIC DNA]</scope>
</reference>
<dbReference type="KEGG" id="vg:80018783"/>
<accession>A0A1C9EIA0</accession>
<proteinExistence type="predicted"/>